<keyword evidence="2" id="KW-1185">Reference proteome</keyword>
<gene>
    <name evidence="1" type="ORF">PHLGIDRAFT_16813</name>
</gene>
<reference evidence="1 2" key="1">
    <citation type="journal article" date="2014" name="PLoS Genet.">
        <title>Analysis of the Phlebiopsis gigantea genome, transcriptome and secretome provides insight into its pioneer colonization strategies of wood.</title>
        <authorList>
            <person name="Hori C."/>
            <person name="Ishida T."/>
            <person name="Igarashi K."/>
            <person name="Samejima M."/>
            <person name="Suzuki H."/>
            <person name="Master E."/>
            <person name="Ferreira P."/>
            <person name="Ruiz-Duenas F.J."/>
            <person name="Held B."/>
            <person name="Canessa P."/>
            <person name="Larrondo L.F."/>
            <person name="Schmoll M."/>
            <person name="Druzhinina I.S."/>
            <person name="Kubicek C.P."/>
            <person name="Gaskell J.A."/>
            <person name="Kersten P."/>
            <person name="St John F."/>
            <person name="Glasner J."/>
            <person name="Sabat G."/>
            <person name="Splinter BonDurant S."/>
            <person name="Syed K."/>
            <person name="Yadav J."/>
            <person name="Mgbeahuruike A.C."/>
            <person name="Kovalchuk A."/>
            <person name="Asiegbu F.O."/>
            <person name="Lackner G."/>
            <person name="Hoffmeister D."/>
            <person name="Rencoret J."/>
            <person name="Gutierrez A."/>
            <person name="Sun H."/>
            <person name="Lindquist E."/>
            <person name="Barry K."/>
            <person name="Riley R."/>
            <person name="Grigoriev I.V."/>
            <person name="Henrissat B."/>
            <person name="Kues U."/>
            <person name="Berka R.M."/>
            <person name="Martinez A.T."/>
            <person name="Covert S.F."/>
            <person name="Blanchette R.A."/>
            <person name="Cullen D."/>
        </authorList>
    </citation>
    <scope>NUCLEOTIDE SEQUENCE [LARGE SCALE GENOMIC DNA]</scope>
    <source>
        <strain evidence="1 2">11061_1 CR5-6</strain>
    </source>
</reference>
<organism evidence="1 2">
    <name type="scientific">Phlebiopsis gigantea (strain 11061_1 CR5-6)</name>
    <name type="common">White-rot fungus</name>
    <name type="synonym">Peniophora gigantea</name>
    <dbReference type="NCBI Taxonomy" id="745531"/>
    <lineage>
        <taxon>Eukaryota</taxon>
        <taxon>Fungi</taxon>
        <taxon>Dikarya</taxon>
        <taxon>Basidiomycota</taxon>
        <taxon>Agaricomycotina</taxon>
        <taxon>Agaricomycetes</taxon>
        <taxon>Polyporales</taxon>
        <taxon>Phanerochaetaceae</taxon>
        <taxon>Phlebiopsis</taxon>
    </lineage>
</organism>
<evidence type="ECO:0000313" key="1">
    <source>
        <dbReference type="EMBL" id="KIP02041.1"/>
    </source>
</evidence>
<accession>A0A0C3RQF4</accession>
<dbReference type="Proteomes" id="UP000053257">
    <property type="component" value="Unassembled WGS sequence"/>
</dbReference>
<sequence>MSTVSIACQTAAKWSVSKNGKEEEAPREAIWIMNASLRPIFVADYACALAFFGGSLSVKDLSQLVGFGDHALLWASHGQAMVGEAQHLFLALRNTLTIGTKWFECVVCPCGKRDSKAPHIWAQKKAKFAWSLKLLPAACALCTFGNLARHGAHTVEQSRVEKLEGEVQLLTNGSGLKKSKAKAKEAIAPLTVMPANSPIAGPSMPKKEAAKPLRK</sequence>
<protein>
    <submittedName>
        <fullName evidence="1">Uncharacterized protein</fullName>
    </submittedName>
</protein>
<dbReference type="EMBL" id="KN840710">
    <property type="protein sequence ID" value="KIP02041.1"/>
    <property type="molecule type" value="Genomic_DNA"/>
</dbReference>
<name>A0A0C3RQF4_PHLG1</name>
<proteinExistence type="predicted"/>
<dbReference type="HOGENOM" id="CLU_1283675_0_0_1"/>
<dbReference type="AlphaFoldDB" id="A0A0C3RQF4"/>
<evidence type="ECO:0000313" key="2">
    <source>
        <dbReference type="Proteomes" id="UP000053257"/>
    </source>
</evidence>